<accession>V6JEA8</accession>
<name>V6JEA8_STRRC</name>
<organism evidence="1 2">
    <name type="scientific">Streptomyces roseochromogenus subsp. oscitans DS 12.976</name>
    <dbReference type="NCBI Taxonomy" id="1352936"/>
    <lineage>
        <taxon>Bacteria</taxon>
        <taxon>Bacillati</taxon>
        <taxon>Actinomycetota</taxon>
        <taxon>Actinomycetes</taxon>
        <taxon>Kitasatosporales</taxon>
        <taxon>Streptomycetaceae</taxon>
        <taxon>Streptomyces</taxon>
    </lineage>
</organism>
<evidence type="ECO:0000313" key="1">
    <source>
        <dbReference type="EMBL" id="EST18063.1"/>
    </source>
</evidence>
<comment type="caution">
    <text evidence="1">The sequence shown here is derived from an EMBL/GenBank/DDBJ whole genome shotgun (WGS) entry which is preliminary data.</text>
</comment>
<keyword evidence="1" id="KW-0614">Plasmid</keyword>
<geneLocation type="plasmid" evidence="1 2">
    <name>pSros1</name>
</geneLocation>
<keyword evidence="2" id="KW-1185">Reference proteome</keyword>
<proteinExistence type="predicted"/>
<sequence>MPIVETFQAAFTPAEQEVTVIRNVRAGISGPYGEYTAGTLEAAEQALFNAGYLVAGPWKSTRNGDQWCDLTPMS</sequence>
<protein>
    <submittedName>
        <fullName evidence="1">Uncharacterized protein</fullName>
    </submittedName>
</protein>
<dbReference type="AlphaFoldDB" id="V6JEA8"/>
<dbReference type="PATRIC" id="fig|1352936.5.peg.9506"/>
<dbReference type="RefSeq" id="WP_023553994.1">
    <property type="nucleotide sequence ID" value="NZ_CM002286.1"/>
</dbReference>
<gene>
    <name evidence="1" type="ORF">M878_45710</name>
</gene>
<dbReference type="HOGENOM" id="CLU_2686361_0_0_11"/>
<evidence type="ECO:0000313" key="2">
    <source>
        <dbReference type="Proteomes" id="UP000017984"/>
    </source>
</evidence>
<dbReference type="Proteomes" id="UP000017984">
    <property type="component" value="Plasmid pSros1"/>
</dbReference>
<reference evidence="1 2" key="1">
    <citation type="journal article" date="2014" name="Genome Announc.">
        <title>Draft Genome Sequence of Streptomyces roseochromogenes subsp. oscitans DS 12.976, Producer of the Aminocoumarin Antibiotic Clorobiocin.</title>
        <authorList>
            <person name="Ruckert C."/>
            <person name="Kalinowski J."/>
            <person name="Heide L."/>
            <person name="Apel A.K."/>
        </authorList>
    </citation>
    <scope>NUCLEOTIDE SEQUENCE [LARGE SCALE GENOMIC DNA]</scope>
    <source>
        <strain evidence="1 2">DS 12.976</strain>
        <plasmid evidence="1">pSros1</plasmid>
    </source>
</reference>
<dbReference type="EMBL" id="AWQX01000398">
    <property type="protein sequence ID" value="EST18063.1"/>
    <property type="molecule type" value="Genomic_DNA"/>
</dbReference>